<evidence type="ECO:0000256" key="9">
    <source>
        <dbReference type="SAM" id="Phobius"/>
    </source>
</evidence>
<dbReference type="InterPro" id="IPR013525">
    <property type="entry name" value="ABC2_TM"/>
</dbReference>
<evidence type="ECO:0000259" key="10">
    <source>
        <dbReference type="PROSITE" id="PS50893"/>
    </source>
</evidence>
<dbReference type="FunFam" id="3.40.50.300:FF:002470">
    <property type="entry name" value="ABC transporter, putative"/>
    <property type="match status" value="1"/>
</dbReference>
<dbReference type="Proteomes" id="UP000325440">
    <property type="component" value="Unassembled WGS sequence"/>
</dbReference>
<accession>A0A5E4MWT4</accession>
<feature type="transmembrane region" description="Helical" evidence="9">
    <location>
        <begin position="325"/>
        <end position="346"/>
    </location>
</feature>
<dbReference type="OrthoDB" id="8061355at2759"/>
<dbReference type="Pfam" id="PF23321">
    <property type="entry name" value="R1_ABCA1"/>
    <property type="match status" value="1"/>
</dbReference>
<feature type="transmembrane region" description="Helical" evidence="9">
    <location>
        <begin position="282"/>
        <end position="313"/>
    </location>
</feature>
<evidence type="ECO:0000256" key="8">
    <source>
        <dbReference type="ARBA" id="ARBA00023136"/>
    </source>
</evidence>
<dbReference type="GO" id="GO:0005524">
    <property type="term" value="F:ATP binding"/>
    <property type="evidence" value="ECO:0007669"/>
    <property type="project" value="UniProtKB-KW"/>
</dbReference>
<dbReference type="GO" id="GO:0140359">
    <property type="term" value="F:ABC-type transporter activity"/>
    <property type="evidence" value="ECO:0007669"/>
    <property type="project" value="InterPro"/>
</dbReference>
<dbReference type="GO" id="GO:0016020">
    <property type="term" value="C:membrane"/>
    <property type="evidence" value="ECO:0007669"/>
    <property type="project" value="UniProtKB-SubCell"/>
</dbReference>
<feature type="domain" description="ABC transporter" evidence="10">
    <location>
        <begin position="1425"/>
        <end position="1659"/>
    </location>
</feature>
<keyword evidence="3 9" id="KW-0812">Transmembrane</keyword>
<feature type="transmembrane region" description="Helical" evidence="9">
    <location>
        <begin position="961"/>
        <end position="983"/>
    </location>
</feature>
<evidence type="ECO:0000256" key="6">
    <source>
        <dbReference type="ARBA" id="ARBA00022840"/>
    </source>
</evidence>
<evidence type="ECO:0000256" key="5">
    <source>
        <dbReference type="ARBA" id="ARBA00022741"/>
    </source>
</evidence>
<dbReference type="PANTHER" id="PTHR19229">
    <property type="entry name" value="ATP-BINDING CASSETTE TRANSPORTER SUBFAMILY A ABCA"/>
    <property type="match status" value="1"/>
</dbReference>
<dbReference type="Gene3D" id="3.40.50.300">
    <property type="entry name" value="P-loop containing nucleotide triphosphate hydrolases"/>
    <property type="match status" value="2"/>
</dbReference>
<feature type="transmembrane region" description="Helical" evidence="9">
    <location>
        <begin position="1214"/>
        <end position="1235"/>
    </location>
</feature>
<evidence type="ECO:0000256" key="2">
    <source>
        <dbReference type="ARBA" id="ARBA00022448"/>
    </source>
</evidence>
<proteinExistence type="predicted"/>
<dbReference type="FunFam" id="3.40.50.300:FF:000298">
    <property type="entry name" value="ATP-binding cassette sub-family A member 12"/>
    <property type="match status" value="1"/>
</dbReference>
<dbReference type="GO" id="GO:0016887">
    <property type="term" value="F:ATP hydrolysis activity"/>
    <property type="evidence" value="ECO:0007669"/>
    <property type="project" value="InterPro"/>
</dbReference>
<keyword evidence="8 9" id="KW-0472">Membrane</keyword>
<dbReference type="SUPFAM" id="SSF52540">
    <property type="entry name" value="P-loop containing nucleoside triphosphate hydrolases"/>
    <property type="match status" value="2"/>
</dbReference>
<sequence>MWLKIKVLLWKSLQLRKRHWFITIIEILIPCLLFYFMNYLKSKFSPGGMTPEVINQTIPEPTPESMLYEEFIRDHSSAYFIYTPKTNETDQIMKIVKEKLDIDSHDIHSSLNEYDMIQKIKKKFKKNNVTSMNMENKKAFGIVFEEIKKSQIFKYKIRSSEDLWLTDYLFPPFELPGPMDFGSVYLHQGFLALQLVLDKAFIELDHSNNLKFELKDYNLAIQSYPYAKFIKDSSFQIIFQIFFPLFTVLSFLLMCSYTIKRIVEEKDSGVKELMKMMGLKSWMIWTGWILHNLLVYVISITVITFICCFGVYGDEGKLLNYTNPLLLWIFLVMYLIAGIFFCFAISSFFNRPLIALISGSMAWSLSYTIPTNIIKSTTNIFIKTVFMLLPNFAVLNGFISISALESQGKGLQFSTLFTTGKGSDSYSVGFVLFMFIIDCVFYGFIAWYIDSVMPGKYGISKPLYFLCNWSQNKTESNPMVSISKSSSKLFEKPPDDYEVGISVQNLHKHFGNFHAVNGVNLDLYKGQITALLGHNGAGKTTTMSIITGLFSPSFGSVKVNGNDLFSNIDKFRENLGLCPQHNLLFSYLTSLDHLIFFGMLKGMPLSEARTEGLNLLKLLNILQKKNELVSALSGGMKRKLSLAIALIGNPEILILDEPTSGMDPESRREMWDLLLSFRGSRTILITTHFMEEADVLGDRIAIMDHGQVKCYGTSLFLKNAYGTGYNLTIVKEEPCSELKIMSAIKEIIPDAEVQSTLTAQMIINLPNETSDQFPDLFRMLELNREEFCIKGMGISCTTMEEVFLRAERNILEDNNELSINSPVDSGSYQLFIVKQDGFNVIQVTNVVQQYVPEYTLMVDTEIQIVYSLPARKRNQFGFLYSALEFQKQAFKIDNIKITNPTTGDIYPNVNTNEDHADELRQYSNNDVTQTLMPKYTSGINLLINQFNVLFKKKVLYSYRRWLLTLVFSIGTILLSILTIHSTYNLIRVSETPRGLNLALSTYTDSIVYYRNGDSFPENLEPTFVHISKTNKATVIESLSNSNIINDLLVVCNEDVFKYRNNLMIAGDFNRTNSTVIYNNIAIHTPAVAVNLYTNALLQKFSGNKEAFISTVNEPIQLEIANVCDSSFVYEVVILWLTSFTPGLLFLTGYFMALPLNERVSGIKHLQMMTKLSPIMYWATCFLWDYLCYIIIVILSLSAMYSFDTQHIFTSSNELGVLLTLMLIYGWSSIFFAYVFSFFRKNLVSSMLLFMSVNFIIGMIVNNALYFMKDLLIIENLKTPYNFWNILKHIIFIIPYFSYSSSITGFIDISWKNNRFKVCKSSNMEEASHGSVDSKQINYFEFQSNQNPDGILDQIFYMLSSSVLYIAIILLFDYKIFARLYQLGFNLIYGTGVVYKDDNEDPDIGGERDKVDAAKMHSYDVQSPMLVVDDLVKKFSFKFTGVRGISFAVDPGECFGLLGVNGAGKTTTFKILTGDILPSKGDAFIQTDKLYKLSSDINKYVSMIGYCPQFDAINDQLTGRETLNLMAILRGISPLSSKKHVDKWIKLLGLDEYKDRLSGIYSGGNKRKLNTAMALIGDPPVVFLDEPTSGVDPVSRRNLWQLLAASQRGGQAVVLTSHSMDECEALCNRLTIMVDGVMKCIGNIQYLKNRYGQGFTVMVKLCNSKNTNVTELKEDIVRQFAPHIVLKDEHKGLLHYHITSPRIPLSEIFGQMKVIKENYDAVEDFTVGDTTLEQVFIAFAKRQAVLNVA</sequence>
<feature type="transmembrane region" description="Helical" evidence="9">
    <location>
        <begin position="1132"/>
        <end position="1153"/>
    </location>
</feature>
<evidence type="ECO:0000313" key="11">
    <source>
        <dbReference type="EMBL" id="VVC36009.1"/>
    </source>
</evidence>
<feature type="transmembrane region" description="Helical" evidence="9">
    <location>
        <begin position="1354"/>
        <end position="1371"/>
    </location>
</feature>
<keyword evidence="4" id="KW-0677">Repeat</keyword>
<feature type="transmembrane region" description="Helical" evidence="9">
    <location>
        <begin position="352"/>
        <end position="369"/>
    </location>
</feature>
<dbReference type="PROSITE" id="PS00211">
    <property type="entry name" value="ABC_TRANSPORTER_1"/>
    <property type="match status" value="1"/>
</dbReference>
<protein>
    <submittedName>
        <fullName evidence="11">ABC transporter-like,P-loop containing nucleoside triphosphate hydrolase,AAA+ ATPase domain,ABC</fullName>
    </submittedName>
</protein>
<dbReference type="InterPro" id="IPR026082">
    <property type="entry name" value="ABCA"/>
</dbReference>
<feature type="transmembrane region" description="Helical" evidence="9">
    <location>
        <begin position="237"/>
        <end position="259"/>
    </location>
</feature>
<dbReference type="InterPro" id="IPR017871">
    <property type="entry name" value="ABC_transporter-like_CS"/>
</dbReference>
<dbReference type="InterPro" id="IPR056264">
    <property type="entry name" value="R2_ABCA1-4-like"/>
</dbReference>
<dbReference type="PROSITE" id="PS50893">
    <property type="entry name" value="ABC_TRANSPORTER_2"/>
    <property type="match status" value="2"/>
</dbReference>
<feature type="transmembrane region" description="Helical" evidence="9">
    <location>
        <begin position="1174"/>
        <end position="1202"/>
    </location>
</feature>
<evidence type="ECO:0000256" key="3">
    <source>
        <dbReference type="ARBA" id="ARBA00022692"/>
    </source>
</evidence>
<dbReference type="PANTHER" id="PTHR19229:SF250">
    <property type="entry name" value="ABC TRANSPORTER DOMAIN-CONTAINING PROTEIN-RELATED"/>
    <property type="match status" value="1"/>
</dbReference>
<dbReference type="InterPro" id="IPR003439">
    <property type="entry name" value="ABC_transporter-like_ATP-bd"/>
</dbReference>
<keyword evidence="7 9" id="KW-1133">Transmembrane helix</keyword>
<feature type="transmembrane region" description="Helical" evidence="9">
    <location>
        <begin position="426"/>
        <end position="449"/>
    </location>
</feature>
<feature type="transmembrane region" description="Helical" evidence="9">
    <location>
        <begin position="1247"/>
        <end position="1265"/>
    </location>
</feature>
<organism evidence="11 12">
    <name type="scientific">Cinara cedri</name>
    <dbReference type="NCBI Taxonomy" id="506608"/>
    <lineage>
        <taxon>Eukaryota</taxon>
        <taxon>Metazoa</taxon>
        <taxon>Ecdysozoa</taxon>
        <taxon>Arthropoda</taxon>
        <taxon>Hexapoda</taxon>
        <taxon>Insecta</taxon>
        <taxon>Pterygota</taxon>
        <taxon>Neoptera</taxon>
        <taxon>Paraneoptera</taxon>
        <taxon>Hemiptera</taxon>
        <taxon>Sternorrhyncha</taxon>
        <taxon>Aphidomorpha</taxon>
        <taxon>Aphidoidea</taxon>
        <taxon>Aphididae</taxon>
        <taxon>Lachninae</taxon>
        <taxon>Cinara</taxon>
    </lineage>
</organism>
<keyword evidence="11" id="KW-0378">Hydrolase</keyword>
<comment type="subcellular location">
    <subcellularLocation>
        <location evidence="1">Membrane</location>
        <topology evidence="1">Multi-pass membrane protein</topology>
    </subcellularLocation>
</comment>
<name>A0A5E4MWT4_9HEMI</name>
<keyword evidence="2" id="KW-0813">Transport</keyword>
<dbReference type="GO" id="GO:0005319">
    <property type="term" value="F:lipid transporter activity"/>
    <property type="evidence" value="ECO:0007669"/>
    <property type="project" value="TreeGrafter"/>
</dbReference>
<dbReference type="Pfam" id="PF12698">
    <property type="entry name" value="ABC2_membrane_3"/>
    <property type="match status" value="2"/>
</dbReference>
<evidence type="ECO:0000313" key="12">
    <source>
        <dbReference type="Proteomes" id="UP000325440"/>
    </source>
</evidence>
<reference evidence="11 12" key="1">
    <citation type="submission" date="2019-08" db="EMBL/GenBank/DDBJ databases">
        <authorList>
            <person name="Alioto T."/>
            <person name="Alioto T."/>
            <person name="Gomez Garrido J."/>
        </authorList>
    </citation>
    <scope>NUCLEOTIDE SEQUENCE [LARGE SCALE GENOMIC DNA]</scope>
</reference>
<keyword evidence="5" id="KW-0547">Nucleotide-binding</keyword>
<dbReference type="InterPro" id="IPR027417">
    <property type="entry name" value="P-loop_NTPase"/>
</dbReference>
<keyword evidence="6" id="KW-0067">ATP-binding</keyword>
<feature type="transmembrane region" description="Helical" evidence="9">
    <location>
        <begin position="381"/>
        <end position="404"/>
    </location>
</feature>
<evidence type="ECO:0000256" key="7">
    <source>
        <dbReference type="ARBA" id="ARBA00022989"/>
    </source>
</evidence>
<dbReference type="SMART" id="SM00382">
    <property type="entry name" value="AAA"/>
    <property type="match status" value="2"/>
</dbReference>
<feature type="transmembrane region" description="Helical" evidence="9">
    <location>
        <begin position="1285"/>
        <end position="1306"/>
    </location>
</feature>
<dbReference type="InterPro" id="IPR003593">
    <property type="entry name" value="AAA+_ATPase"/>
</dbReference>
<dbReference type="Pfam" id="PF00005">
    <property type="entry name" value="ABC_tran"/>
    <property type="match status" value="2"/>
</dbReference>
<feature type="transmembrane region" description="Helical" evidence="9">
    <location>
        <begin position="20"/>
        <end position="40"/>
    </location>
</feature>
<dbReference type="EMBL" id="CABPRJ010001430">
    <property type="protein sequence ID" value="VVC36009.1"/>
    <property type="molecule type" value="Genomic_DNA"/>
</dbReference>
<keyword evidence="12" id="KW-1185">Reference proteome</keyword>
<evidence type="ECO:0000256" key="1">
    <source>
        <dbReference type="ARBA" id="ARBA00004141"/>
    </source>
</evidence>
<feature type="domain" description="ABC transporter" evidence="10">
    <location>
        <begin position="501"/>
        <end position="730"/>
    </location>
</feature>
<evidence type="ECO:0000256" key="4">
    <source>
        <dbReference type="ARBA" id="ARBA00022737"/>
    </source>
</evidence>
<dbReference type="CDD" id="cd03263">
    <property type="entry name" value="ABC_subfamily_A"/>
    <property type="match status" value="2"/>
</dbReference>
<gene>
    <name evidence="11" type="ORF">CINCED_3A013120</name>
</gene>